<dbReference type="AlphaFoldDB" id="A0AAE9MY61"/>
<dbReference type="EMBL" id="CP038802">
    <property type="protein sequence ID" value="UTY30001.1"/>
    <property type="molecule type" value="Genomic_DNA"/>
</dbReference>
<dbReference type="Proteomes" id="UP001059401">
    <property type="component" value="Chromosome"/>
</dbReference>
<dbReference type="Proteomes" id="UP001058682">
    <property type="component" value="Chromosome"/>
</dbReference>
<evidence type="ECO:0000313" key="1">
    <source>
        <dbReference type="EMBL" id="UTY30001.1"/>
    </source>
</evidence>
<dbReference type="EMBL" id="CP038804">
    <property type="protein sequence ID" value="UTY34856.1"/>
    <property type="molecule type" value="Genomic_DNA"/>
</dbReference>
<accession>A0AAE9MY61</accession>
<evidence type="ECO:0000313" key="4">
    <source>
        <dbReference type="Proteomes" id="UP001059401"/>
    </source>
</evidence>
<protein>
    <submittedName>
        <fullName evidence="2">Uncharacterized protein</fullName>
    </submittedName>
</protein>
<gene>
    <name evidence="2" type="ORF">E4N74_02170</name>
    <name evidence="1" type="ORF">E4N76_02865</name>
</gene>
<organism evidence="2 3">
    <name type="scientific">Treponema putidum</name>
    <dbReference type="NCBI Taxonomy" id="221027"/>
    <lineage>
        <taxon>Bacteria</taxon>
        <taxon>Pseudomonadati</taxon>
        <taxon>Spirochaetota</taxon>
        <taxon>Spirochaetia</taxon>
        <taxon>Spirochaetales</taxon>
        <taxon>Treponemataceae</taxon>
        <taxon>Treponema</taxon>
    </lineage>
</organism>
<evidence type="ECO:0000313" key="3">
    <source>
        <dbReference type="Proteomes" id="UP001058682"/>
    </source>
</evidence>
<evidence type="ECO:0000313" key="2">
    <source>
        <dbReference type="EMBL" id="UTY34856.1"/>
    </source>
</evidence>
<proteinExistence type="predicted"/>
<sequence>MISSLKLKYAVSDFVAKRRKISNAQKLMFLPLAYFNRNF</sequence>
<keyword evidence="4" id="KW-1185">Reference proteome</keyword>
<reference evidence="2" key="1">
    <citation type="submission" date="2019-04" db="EMBL/GenBank/DDBJ databases">
        <title>Whole genome sequencing of oral phylogroup 2 treponemes.</title>
        <authorList>
            <person name="Chan Y."/>
            <person name="Zeng H.H."/>
            <person name="Yu X.L."/>
            <person name="Leung W.K."/>
            <person name="Watt R.M."/>
        </authorList>
    </citation>
    <scope>NUCLEOTIDE SEQUENCE</scope>
    <source>
        <strain evidence="2">OMZ 835</strain>
        <strain evidence="1">OMZ 847</strain>
    </source>
</reference>
<name>A0AAE9MY61_9SPIR</name>